<organism evidence="1">
    <name type="scientific">Streptomyces sp. SID7499</name>
    <dbReference type="NCBI Taxonomy" id="2706086"/>
    <lineage>
        <taxon>Bacteria</taxon>
        <taxon>Bacillati</taxon>
        <taxon>Actinomycetota</taxon>
        <taxon>Actinomycetes</taxon>
        <taxon>Kitasatosporales</taxon>
        <taxon>Streptomycetaceae</taxon>
        <taxon>Streptomyces</taxon>
    </lineage>
</organism>
<accession>A0A6G3XWD9</accession>
<gene>
    <name evidence="1" type="ORF">G3M58_88080</name>
</gene>
<feature type="non-terminal residue" evidence="1">
    <location>
        <position position="1"/>
    </location>
</feature>
<comment type="caution">
    <text evidence="1">The sequence shown here is derived from an EMBL/GenBank/DDBJ whole genome shotgun (WGS) entry which is preliminary data.</text>
</comment>
<feature type="non-terminal residue" evidence="1">
    <location>
        <position position="68"/>
    </location>
</feature>
<name>A0A6G3XWD9_9ACTN</name>
<dbReference type="AlphaFoldDB" id="A0A6G3XWD9"/>
<dbReference type="InterPro" id="IPR035214">
    <property type="entry name" value="DUF5324"/>
</dbReference>
<evidence type="ECO:0000313" key="1">
    <source>
        <dbReference type="EMBL" id="NEE22013.1"/>
    </source>
</evidence>
<proteinExistence type="predicted"/>
<protein>
    <submittedName>
        <fullName evidence="1">DUF5324 family protein</fullName>
    </submittedName>
</protein>
<reference evidence="1" key="1">
    <citation type="submission" date="2020-01" db="EMBL/GenBank/DDBJ databases">
        <title>Insect and environment-associated Actinomycetes.</title>
        <authorList>
            <person name="Currrie C."/>
            <person name="Chevrette M."/>
            <person name="Carlson C."/>
            <person name="Stubbendieck R."/>
            <person name="Wendt-Pienkowski E."/>
        </authorList>
    </citation>
    <scope>NUCLEOTIDE SEQUENCE</scope>
    <source>
        <strain evidence="1">SID7499</strain>
    </source>
</reference>
<dbReference type="Pfam" id="PF17258">
    <property type="entry name" value="DUF5324"/>
    <property type="match status" value="1"/>
</dbReference>
<sequence length="68" mass="7173">PKVDEAAHRAAVSTRRAARSAADYTAPRVEHVRAVALPVAEQASARSAAALAALRTQVTAKEIQKLAR</sequence>
<dbReference type="EMBL" id="JAAGMN010009525">
    <property type="protein sequence ID" value="NEE22013.1"/>
    <property type="molecule type" value="Genomic_DNA"/>
</dbReference>